<evidence type="ECO:0000313" key="3">
    <source>
        <dbReference type="Proteomes" id="UP000256964"/>
    </source>
</evidence>
<reference evidence="2 3" key="1">
    <citation type="journal article" date="2018" name="Biotechnol. Biofuels">
        <title>Integrative visual omics of the white-rot fungus Polyporus brumalis exposes the biotechnological potential of its oxidative enzymes for delignifying raw plant biomass.</title>
        <authorList>
            <person name="Miyauchi S."/>
            <person name="Rancon A."/>
            <person name="Drula E."/>
            <person name="Hage H."/>
            <person name="Chaduli D."/>
            <person name="Favel A."/>
            <person name="Grisel S."/>
            <person name="Henrissat B."/>
            <person name="Herpoel-Gimbert I."/>
            <person name="Ruiz-Duenas F.J."/>
            <person name="Chevret D."/>
            <person name="Hainaut M."/>
            <person name="Lin J."/>
            <person name="Wang M."/>
            <person name="Pangilinan J."/>
            <person name="Lipzen A."/>
            <person name="Lesage-Meessen L."/>
            <person name="Navarro D."/>
            <person name="Riley R."/>
            <person name="Grigoriev I.V."/>
            <person name="Zhou S."/>
            <person name="Raouche S."/>
            <person name="Rosso M.N."/>
        </authorList>
    </citation>
    <scope>NUCLEOTIDE SEQUENCE [LARGE SCALE GENOMIC DNA]</scope>
    <source>
        <strain evidence="2 3">BRFM 1820</strain>
    </source>
</reference>
<evidence type="ECO:0000256" key="1">
    <source>
        <dbReference type="SAM" id="MobiDB-lite"/>
    </source>
</evidence>
<name>A0A371DFL3_9APHY</name>
<dbReference type="AlphaFoldDB" id="A0A371DFL3"/>
<sequence>MEDKRDTDSRRSLSSNTSRSYHRLSPASTMLFTAKFTALVFAVVAATFCQVTAKPAPVDASSNSKDALTHGVDTIDANITHVDHPIDSAAPASPAATAYPFEYSTFFYGGTTCSDSPSDVGTVNVLNDDDCTQINPVGDKTVQCIRRKGSTTSVDLSRILVCQDTNCARDCIRLSDATARSNHFYSTRNARSILVIPA</sequence>
<organism evidence="2 3">
    <name type="scientific">Lentinus brumalis</name>
    <dbReference type="NCBI Taxonomy" id="2498619"/>
    <lineage>
        <taxon>Eukaryota</taxon>
        <taxon>Fungi</taxon>
        <taxon>Dikarya</taxon>
        <taxon>Basidiomycota</taxon>
        <taxon>Agaricomycotina</taxon>
        <taxon>Agaricomycetes</taxon>
        <taxon>Polyporales</taxon>
        <taxon>Polyporaceae</taxon>
        <taxon>Lentinus</taxon>
    </lineage>
</organism>
<proteinExistence type="predicted"/>
<dbReference type="Proteomes" id="UP000256964">
    <property type="component" value="Unassembled WGS sequence"/>
</dbReference>
<protein>
    <submittedName>
        <fullName evidence="2">Uncharacterized protein</fullName>
    </submittedName>
</protein>
<gene>
    <name evidence="2" type="ORF">OH76DRAFT_326401</name>
</gene>
<dbReference type="EMBL" id="KZ857395">
    <property type="protein sequence ID" value="RDX51341.1"/>
    <property type="molecule type" value="Genomic_DNA"/>
</dbReference>
<evidence type="ECO:0000313" key="2">
    <source>
        <dbReference type="EMBL" id="RDX51341.1"/>
    </source>
</evidence>
<feature type="region of interest" description="Disordered" evidence="1">
    <location>
        <begin position="1"/>
        <end position="20"/>
    </location>
</feature>
<feature type="compositionally biased region" description="Basic and acidic residues" evidence="1">
    <location>
        <begin position="1"/>
        <end position="11"/>
    </location>
</feature>
<keyword evidence="3" id="KW-1185">Reference proteome</keyword>
<accession>A0A371DFL3</accession>